<reference evidence="1" key="2">
    <citation type="submission" date="2020-11" db="EMBL/GenBank/DDBJ databases">
        <authorList>
            <person name="McCartney M.A."/>
            <person name="Auch B."/>
            <person name="Kono T."/>
            <person name="Mallez S."/>
            <person name="Becker A."/>
            <person name="Gohl D.M."/>
            <person name="Silverstein K.A.T."/>
            <person name="Koren S."/>
            <person name="Bechman K.B."/>
            <person name="Herman A."/>
            <person name="Abrahante J.E."/>
            <person name="Garbe J."/>
        </authorList>
    </citation>
    <scope>NUCLEOTIDE SEQUENCE</scope>
    <source>
        <strain evidence="1">Duluth1</strain>
        <tissue evidence="1">Whole animal</tissue>
    </source>
</reference>
<comment type="caution">
    <text evidence="1">The sequence shown here is derived from an EMBL/GenBank/DDBJ whole genome shotgun (WGS) entry which is preliminary data.</text>
</comment>
<evidence type="ECO:0000313" key="1">
    <source>
        <dbReference type="EMBL" id="KAH3806458.1"/>
    </source>
</evidence>
<sequence length="75" mass="8795">MFSELYDNEWTDAFTAVSKGLTERQTVTFLLDIVMKAYSFCTKEMDQTRIVMSELYLTYARKDAVVKMTDEQSKM</sequence>
<dbReference type="AlphaFoldDB" id="A0A9D4G0J2"/>
<evidence type="ECO:0000313" key="2">
    <source>
        <dbReference type="Proteomes" id="UP000828390"/>
    </source>
</evidence>
<accession>A0A9D4G0J2</accession>
<name>A0A9D4G0J2_DREPO</name>
<protein>
    <submittedName>
        <fullName evidence="1">Uncharacterized protein</fullName>
    </submittedName>
</protein>
<dbReference type="Proteomes" id="UP000828390">
    <property type="component" value="Unassembled WGS sequence"/>
</dbReference>
<dbReference type="EMBL" id="JAIWYP010000006">
    <property type="protein sequence ID" value="KAH3806458.1"/>
    <property type="molecule type" value="Genomic_DNA"/>
</dbReference>
<gene>
    <name evidence="1" type="ORF">DPMN_134779</name>
</gene>
<keyword evidence="2" id="KW-1185">Reference proteome</keyword>
<organism evidence="1 2">
    <name type="scientific">Dreissena polymorpha</name>
    <name type="common">Zebra mussel</name>
    <name type="synonym">Mytilus polymorpha</name>
    <dbReference type="NCBI Taxonomy" id="45954"/>
    <lineage>
        <taxon>Eukaryota</taxon>
        <taxon>Metazoa</taxon>
        <taxon>Spiralia</taxon>
        <taxon>Lophotrochozoa</taxon>
        <taxon>Mollusca</taxon>
        <taxon>Bivalvia</taxon>
        <taxon>Autobranchia</taxon>
        <taxon>Heteroconchia</taxon>
        <taxon>Euheterodonta</taxon>
        <taxon>Imparidentia</taxon>
        <taxon>Neoheterodontei</taxon>
        <taxon>Myida</taxon>
        <taxon>Dreissenoidea</taxon>
        <taxon>Dreissenidae</taxon>
        <taxon>Dreissena</taxon>
    </lineage>
</organism>
<proteinExistence type="predicted"/>
<reference evidence="1" key="1">
    <citation type="journal article" date="2019" name="bioRxiv">
        <title>The Genome of the Zebra Mussel, Dreissena polymorpha: A Resource for Invasive Species Research.</title>
        <authorList>
            <person name="McCartney M.A."/>
            <person name="Auch B."/>
            <person name="Kono T."/>
            <person name="Mallez S."/>
            <person name="Zhang Y."/>
            <person name="Obille A."/>
            <person name="Becker A."/>
            <person name="Abrahante J.E."/>
            <person name="Garbe J."/>
            <person name="Badalamenti J.P."/>
            <person name="Herman A."/>
            <person name="Mangelson H."/>
            <person name="Liachko I."/>
            <person name="Sullivan S."/>
            <person name="Sone E.D."/>
            <person name="Koren S."/>
            <person name="Silverstein K.A.T."/>
            <person name="Beckman K.B."/>
            <person name="Gohl D.M."/>
        </authorList>
    </citation>
    <scope>NUCLEOTIDE SEQUENCE</scope>
    <source>
        <strain evidence="1">Duluth1</strain>
        <tissue evidence="1">Whole animal</tissue>
    </source>
</reference>